<feature type="compositionally biased region" description="Acidic residues" evidence="1">
    <location>
        <begin position="475"/>
        <end position="489"/>
    </location>
</feature>
<dbReference type="AlphaFoldDB" id="A0AAD6UTQ2"/>
<accession>A0AAD6UTQ2</accession>
<dbReference type="Proteomes" id="UP001219525">
    <property type="component" value="Unassembled WGS sequence"/>
</dbReference>
<reference evidence="2" key="1">
    <citation type="submission" date="2023-03" db="EMBL/GenBank/DDBJ databases">
        <title>Massive genome expansion in bonnet fungi (Mycena s.s.) driven by repeated elements and novel gene families across ecological guilds.</title>
        <authorList>
            <consortium name="Lawrence Berkeley National Laboratory"/>
            <person name="Harder C.B."/>
            <person name="Miyauchi S."/>
            <person name="Viragh M."/>
            <person name="Kuo A."/>
            <person name="Thoen E."/>
            <person name="Andreopoulos B."/>
            <person name="Lu D."/>
            <person name="Skrede I."/>
            <person name="Drula E."/>
            <person name="Henrissat B."/>
            <person name="Morin E."/>
            <person name="Kohler A."/>
            <person name="Barry K."/>
            <person name="LaButti K."/>
            <person name="Morin E."/>
            <person name="Salamov A."/>
            <person name="Lipzen A."/>
            <person name="Mereny Z."/>
            <person name="Hegedus B."/>
            <person name="Baldrian P."/>
            <person name="Stursova M."/>
            <person name="Weitz H."/>
            <person name="Taylor A."/>
            <person name="Grigoriev I.V."/>
            <person name="Nagy L.G."/>
            <person name="Martin F."/>
            <person name="Kauserud H."/>
        </authorList>
    </citation>
    <scope>NUCLEOTIDE SEQUENCE</scope>
    <source>
        <strain evidence="2">9144</strain>
    </source>
</reference>
<keyword evidence="3" id="KW-1185">Reference proteome</keyword>
<gene>
    <name evidence="2" type="ORF">GGX14DRAFT_479933</name>
</gene>
<sequence length="496" mass="55615">MPTVYSTITLASSTRMRTGNHSKKAAPLTAEQLAEKREARNDKQARIDARVQQWMASTNELAQSMATEFDMQPRYFLDIFFQGGAHMIKHQEAVNPYNAFRGLKSMEAREQGLVMNAPELHTQYFDEYSNLTTQEKEELCTKWESLRSTNFHLRRDTPRAKIQDVANVVRNMKMLLSALAQRVGVEGFFCIVKNNVHFRMDPEWYFTSRELEQYMEIATSKKWVTGEVGMKLEAFAVAGCDPANLLRTSKQKTDWMKGEIRSLLAKNLVDVSKVDDARLGWKWWEEDVEQRYGVVLEGWTASDKITDPSNLSTSQTVIHTLLEAVRTGACAFRKLGPAEAAERKAKWEMEVAAGRVVAKHRAPRCDAGIPRKRGRAEADEDDGEENDENHPPEDDSHEEITRAPPKKRTRTSKGAAATAGKPAKKSGMNSAKKTAPVKKAPAKKGARNDATTRGALERLKAGARARIVSRPIITSEDERDDEPEADAEDNTAASTS</sequence>
<feature type="compositionally biased region" description="Basic and acidic residues" evidence="1">
    <location>
        <begin position="388"/>
        <end position="401"/>
    </location>
</feature>
<evidence type="ECO:0000313" key="3">
    <source>
        <dbReference type="Proteomes" id="UP001219525"/>
    </source>
</evidence>
<evidence type="ECO:0000313" key="2">
    <source>
        <dbReference type="EMBL" id="KAJ7192580.1"/>
    </source>
</evidence>
<name>A0AAD6UTQ2_9AGAR</name>
<feature type="compositionally biased region" description="Low complexity" evidence="1">
    <location>
        <begin position="412"/>
        <end position="439"/>
    </location>
</feature>
<proteinExistence type="predicted"/>
<evidence type="ECO:0000256" key="1">
    <source>
        <dbReference type="SAM" id="MobiDB-lite"/>
    </source>
</evidence>
<protein>
    <submittedName>
        <fullName evidence="2">Uncharacterized protein</fullName>
    </submittedName>
</protein>
<organism evidence="2 3">
    <name type="scientific">Mycena pura</name>
    <dbReference type="NCBI Taxonomy" id="153505"/>
    <lineage>
        <taxon>Eukaryota</taxon>
        <taxon>Fungi</taxon>
        <taxon>Dikarya</taxon>
        <taxon>Basidiomycota</taxon>
        <taxon>Agaricomycotina</taxon>
        <taxon>Agaricomycetes</taxon>
        <taxon>Agaricomycetidae</taxon>
        <taxon>Agaricales</taxon>
        <taxon>Marasmiineae</taxon>
        <taxon>Mycenaceae</taxon>
        <taxon>Mycena</taxon>
    </lineage>
</organism>
<dbReference type="EMBL" id="JARJCW010000118">
    <property type="protein sequence ID" value="KAJ7192580.1"/>
    <property type="molecule type" value="Genomic_DNA"/>
</dbReference>
<comment type="caution">
    <text evidence="2">The sequence shown here is derived from an EMBL/GenBank/DDBJ whole genome shotgun (WGS) entry which is preliminary data.</text>
</comment>
<feature type="compositionally biased region" description="Acidic residues" evidence="1">
    <location>
        <begin position="378"/>
        <end position="387"/>
    </location>
</feature>
<feature type="region of interest" description="Disordered" evidence="1">
    <location>
        <begin position="366"/>
        <end position="496"/>
    </location>
</feature>